<dbReference type="InterPro" id="IPR050833">
    <property type="entry name" value="Poly_Biosynth_Transport"/>
</dbReference>
<feature type="transmembrane region" description="Helical" evidence="6">
    <location>
        <begin position="47"/>
        <end position="71"/>
    </location>
</feature>
<feature type="transmembrane region" description="Helical" evidence="6">
    <location>
        <begin position="170"/>
        <end position="188"/>
    </location>
</feature>
<evidence type="ECO:0000313" key="7">
    <source>
        <dbReference type="EMBL" id="VYT14571.1"/>
    </source>
</evidence>
<dbReference type="PANTHER" id="PTHR30250">
    <property type="entry name" value="PST FAMILY PREDICTED COLANIC ACID TRANSPORTER"/>
    <property type="match status" value="1"/>
</dbReference>
<comment type="subcellular location">
    <subcellularLocation>
        <location evidence="1">Cell membrane</location>
        <topology evidence="1">Multi-pass membrane protein</topology>
    </subcellularLocation>
</comment>
<evidence type="ECO:0000256" key="3">
    <source>
        <dbReference type="ARBA" id="ARBA00022692"/>
    </source>
</evidence>
<proteinExistence type="predicted"/>
<evidence type="ECO:0000256" key="5">
    <source>
        <dbReference type="ARBA" id="ARBA00023136"/>
    </source>
</evidence>
<name>A0A6N2UDY0_9FIRM</name>
<feature type="transmembrane region" description="Helical" evidence="6">
    <location>
        <begin position="121"/>
        <end position="143"/>
    </location>
</feature>
<keyword evidence="2" id="KW-1003">Cell membrane</keyword>
<feature type="transmembrane region" description="Helical" evidence="6">
    <location>
        <begin position="268"/>
        <end position="291"/>
    </location>
</feature>
<dbReference type="AlphaFoldDB" id="A0A6N2UDY0"/>
<gene>
    <name evidence="7" type="ORF">CBLFYP116_02042</name>
</gene>
<feature type="transmembrane region" description="Helical" evidence="6">
    <location>
        <begin position="436"/>
        <end position="456"/>
    </location>
</feature>
<keyword evidence="3 6" id="KW-0812">Transmembrane</keyword>
<evidence type="ECO:0000256" key="6">
    <source>
        <dbReference type="SAM" id="Phobius"/>
    </source>
</evidence>
<evidence type="ECO:0000256" key="4">
    <source>
        <dbReference type="ARBA" id="ARBA00022989"/>
    </source>
</evidence>
<protein>
    <submittedName>
        <fullName evidence="7">Polysaccharide biosynthesis protein</fullName>
    </submittedName>
</protein>
<evidence type="ECO:0000256" key="2">
    <source>
        <dbReference type="ARBA" id="ARBA00022475"/>
    </source>
</evidence>
<dbReference type="EMBL" id="CACRTF010000011">
    <property type="protein sequence ID" value="VYT14571.1"/>
    <property type="molecule type" value="Genomic_DNA"/>
</dbReference>
<dbReference type="GeneID" id="23114579"/>
<accession>A0A6N2UDY0</accession>
<evidence type="ECO:0000256" key="1">
    <source>
        <dbReference type="ARBA" id="ARBA00004651"/>
    </source>
</evidence>
<feature type="transmembrane region" description="Helical" evidence="6">
    <location>
        <begin position="340"/>
        <end position="359"/>
    </location>
</feature>
<feature type="transmembrane region" description="Helical" evidence="6">
    <location>
        <begin position="92"/>
        <end position="115"/>
    </location>
</feature>
<reference evidence="7" key="1">
    <citation type="submission" date="2019-11" db="EMBL/GenBank/DDBJ databases">
        <authorList>
            <person name="Feng L."/>
        </authorList>
    </citation>
    <scope>NUCLEOTIDE SEQUENCE</scope>
    <source>
        <strain evidence="7">CbolteaeLFYP116</strain>
    </source>
</reference>
<organism evidence="7">
    <name type="scientific">Enterocloster bolteae</name>
    <dbReference type="NCBI Taxonomy" id="208479"/>
    <lineage>
        <taxon>Bacteria</taxon>
        <taxon>Bacillati</taxon>
        <taxon>Bacillota</taxon>
        <taxon>Clostridia</taxon>
        <taxon>Lachnospirales</taxon>
        <taxon>Lachnospiraceae</taxon>
        <taxon>Enterocloster</taxon>
    </lineage>
</organism>
<dbReference type="GO" id="GO:0005886">
    <property type="term" value="C:plasma membrane"/>
    <property type="evidence" value="ECO:0007669"/>
    <property type="project" value="UniProtKB-SubCell"/>
</dbReference>
<keyword evidence="5 6" id="KW-0472">Membrane</keyword>
<dbReference type="PANTHER" id="PTHR30250:SF26">
    <property type="entry name" value="PSMA PROTEIN"/>
    <property type="match status" value="1"/>
</dbReference>
<keyword evidence="4 6" id="KW-1133">Transmembrane helix</keyword>
<feature type="transmembrane region" description="Helical" evidence="6">
    <location>
        <begin position="468"/>
        <end position="488"/>
    </location>
</feature>
<feature type="transmembrane region" description="Helical" evidence="6">
    <location>
        <begin position="303"/>
        <end position="328"/>
    </location>
</feature>
<sequence>MLMRTENTIKNASIGLSGQMISCIMSFIVRTVFVSTLTKEYLGVSGLFTNILTMLSLAELGIGNAIIFSMYKPVAENNEELLKQLLNFYGKVYRTVGIVVGIAGVSLSPFLGFFIKDMPNIPHLQLIYILYLSNTVVSYFYAYKCSVLDANQKQYIGSLYKYKYMILRDVLQMLFLILTHNFIFYLLIQISVTVYSNWKISKKAETLFPWVTDSNKSAPLSSDIMKEIKKNVFAMFNHNVGAVVVNGTDNILISKFAGLVEVGLYSNYSLILSGIVAIVAKVTEAAAASVGNLGVLENEKKVFSVYCTMNLVNFWIYSFCTICFLMLFQPFIKMWLGADFLLSNGVVLIICINFYVSGMRRVNITFRDAMGLFWYDRYKPLAEAAINLIASICLAKQWGIAGVFIGTFISNMMTGFWVEPYILFKYKFGNGIKNYMLRYFMYTGCMVVAGGIVWKVSLLTSGTGWSDIAFRIICCIVIVNIFYLIAFFRTTEFQNLRNLIVPEVKRMIGRRRS</sequence>
<feature type="transmembrane region" description="Helical" evidence="6">
    <location>
        <begin position="12"/>
        <end position="35"/>
    </location>
</feature>
<dbReference type="RefSeq" id="WP_002576484.1">
    <property type="nucleotide sequence ID" value="NZ_BAABZS010000002.1"/>
</dbReference>